<reference evidence="1 2" key="1">
    <citation type="submission" date="2024-04" db="EMBL/GenBank/DDBJ databases">
        <title>The reference genome of an endangered Asteraceae, Deinandra increscens subsp. villosa, native to the Central Coast of California.</title>
        <authorList>
            <person name="Guilliams M."/>
            <person name="Hasenstab-Lehman K."/>
            <person name="Meyer R."/>
            <person name="Mcevoy S."/>
        </authorList>
    </citation>
    <scope>NUCLEOTIDE SEQUENCE [LARGE SCALE GENOMIC DNA]</scope>
    <source>
        <tissue evidence="1">Leaf</tissue>
    </source>
</reference>
<gene>
    <name evidence="1" type="ORF">SSX86_018055</name>
</gene>
<dbReference type="AlphaFoldDB" id="A0AAP0CUW1"/>
<evidence type="ECO:0000313" key="2">
    <source>
        <dbReference type="Proteomes" id="UP001408789"/>
    </source>
</evidence>
<proteinExistence type="predicted"/>
<sequence length="149" mass="16442">MPKKYAMYVATEIPNIPTRIPGTTKEPQPLAVAIPDAVVGPPMLAFDATSSSFRSKFSSFPSPSITTRCTVTCINANIKMLGATLITFHTLPLAPNTAKNTCHQNTKLWTMYPSLFVSCNLCKQIWIPMIYLYMGPVGVRFRSKQILGL</sequence>
<name>A0AAP0CUW1_9ASTR</name>
<comment type="caution">
    <text evidence="1">The sequence shown here is derived from an EMBL/GenBank/DDBJ whole genome shotgun (WGS) entry which is preliminary data.</text>
</comment>
<protein>
    <submittedName>
        <fullName evidence="1">Uncharacterized protein</fullName>
    </submittedName>
</protein>
<organism evidence="1 2">
    <name type="scientific">Deinandra increscens subsp. villosa</name>
    <dbReference type="NCBI Taxonomy" id="3103831"/>
    <lineage>
        <taxon>Eukaryota</taxon>
        <taxon>Viridiplantae</taxon>
        <taxon>Streptophyta</taxon>
        <taxon>Embryophyta</taxon>
        <taxon>Tracheophyta</taxon>
        <taxon>Spermatophyta</taxon>
        <taxon>Magnoliopsida</taxon>
        <taxon>eudicotyledons</taxon>
        <taxon>Gunneridae</taxon>
        <taxon>Pentapetalae</taxon>
        <taxon>asterids</taxon>
        <taxon>campanulids</taxon>
        <taxon>Asterales</taxon>
        <taxon>Asteraceae</taxon>
        <taxon>Asteroideae</taxon>
        <taxon>Heliantheae alliance</taxon>
        <taxon>Madieae</taxon>
        <taxon>Madiinae</taxon>
        <taxon>Deinandra</taxon>
    </lineage>
</organism>
<evidence type="ECO:0000313" key="1">
    <source>
        <dbReference type="EMBL" id="KAK9060875.1"/>
    </source>
</evidence>
<keyword evidence="2" id="KW-1185">Reference proteome</keyword>
<accession>A0AAP0CUW1</accession>
<dbReference type="Proteomes" id="UP001408789">
    <property type="component" value="Unassembled WGS sequence"/>
</dbReference>
<dbReference type="EMBL" id="JBCNJP010000019">
    <property type="protein sequence ID" value="KAK9060875.1"/>
    <property type="molecule type" value="Genomic_DNA"/>
</dbReference>